<proteinExistence type="predicted"/>
<dbReference type="CDD" id="cd07344">
    <property type="entry name" value="M48_yhfN_like"/>
    <property type="match status" value="1"/>
</dbReference>
<protein>
    <submittedName>
        <fullName evidence="2">Protein of uncharacterized function DUF45</fullName>
    </submittedName>
</protein>
<dbReference type="PANTHER" id="PTHR30399:SF1">
    <property type="entry name" value="UTP PYROPHOSPHATASE"/>
    <property type="match status" value="1"/>
</dbReference>
<sequence>MQYTAETPQGSITYELTRKSVKNLNLRIQPDGTVTVSAPHHLPQQEIDAFVCKKARWILRARQRALDTVQVAPPDFSCQIGDEVQLLGRTITIELGAGQPPASASQFGPGVLQGDHLILYPARSDTKGRMLAFRRFLDVYAQQLFDTLNDEIAPLFAPLGVPKVPVTGWWMRARWGSCHTGSQKIILNKFLVHPPLQCARYVLVHEYAHLVYPNHSAPFHALVQYMMPSAKEQKALLARYSPQYEKTIGISAKEP</sequence>
<gene>
    <name evidence="2" type="ORF">SAMEA3545359_02044</name>
</gene>
<organism evidence="2">
    <name type="scientific">uncultured Anaerotruncus sp</name>
    <dbReference type="NCBI Taxonomy" id="905011"/>
    <lineage>
        <taxon>Bacteria</taxon>
        <taxon>Bacillati</taxon>
        <taxon>Bacillota</taxon>
        <taxon>Clostridia</taxon>
        <taxon>Eubacteriales</taxon>
        <taxon>Oscillospiraceae</taxon>
        <taxon>Anaerotruncus</taxon>
        <taxon>environmental samples</taxon>
    </lineage>
</organism>
<dbReference type="Pfam" id="PF01863">
    <property type="entry name" value="YgjP-like"/>
    <property type="match status" value="1"/>
</dbReference>
<name>A0A1C6JAY1_9FIRM</name>
<dbReference type="PANTHER" id="PTHR30399">
    <property type="entry name" value="UNCHARACTERIZED PROTEIN YGJP"/>
    <property type="match status" value="1"/>
</dbReference>
<feature type="domain" description="YgjP-like metallopeptidase" evidence="1">
    <location>
        <begin position="22"/>
        <end position="239"/>
    </location>
</feature>
<dbReference type="InterPro" id="IPR002725">
    <property type="entry name" value="YgjP-like_metallopeptidase"/>
</dbReference>
<dbReference type="InterPro" id="IPR053136">
    <property type="entry name" value="UTP_pyrophosphatase-like"/>
</dbReference>
<dbReference type="EMBL" id="FMHG01000001">
    <property type="protein sequence ID" value="SCJ79158.1"/>
    <property type="molecule type" value="Genomic_DNA"/>
</dbReference>
<accession>A0A1C6JAY1</accession>
<dbReference type="AlphaFoldDB" id="A0A1C6JAY1"/>
<dbReference type="Gene3D" id="3.30.2010.10">
    <property type="entry name" value="Metalloproteases ('zincins'), catalytic domain"/>
    <property type="match status" value="1"/>
</dbReference>
<evidence type="ECO:0000313" key="2">
    <source>
        <dbReference type="EMBL" id="SCJ79158.1"/>
    </source>
</evidence>
<evidence type="ECO:0000259" key="1">
    <source>
        <dbReference type="Pfam" id="PF01863"/>
    </source>
</evidence>
<reference evidence="2" key="1">
    <citation type="submission" date="2015-09" db="EMBL/GenBank/DDBJ databases">
        <authorList>
            <consortium name="Pathogen Informatics"/>
        </authorList>
    </citation>
    <scope>NUCLEOTIDE SEQUENCE</scope>
    <source>
        <strain evidence="2">2789STDY5834896</strain>
    </source>
</reference>